<proteinExistence type="predicted"/>
<keyword evidence="1" id="KW-0472">Membrane</keyword>
<sequence>MQATRKKQQGRALLLVDGQCQLCSKISQFVIARDQAACFRFATLQSPAGQYVLEQHLLSTSDSDTFVMIEDGCCYTKSEAALRVLRQLKGLWPLLYGLMIVPALLRNVVYDWIAAKRYGWFGQVEHCLLPNADQQILLIEEREEAAPYVK</sequence>
<reference evidence="3" key="1">
    <citation type="submission" date="2016-10" db="EMBL/GenBank/DDBJ databases">
        <authorList>
            <person name="Varghese N."/>
            <person name="Submissions S."/>
        </authorList>
    </citation>
    <scope>NUCLEOTIDE SEQUENCE [LARGE SCALE GENOMIC DNA]</scope>
    <source>
        <strain evidence="3">CGMCC 1.10223</strain>
    </source>
</reference>
<keyword evidence="1" id="KW-1133">Transmembrane helix</keyword>
<evidence type="ECO:0000313" key="3">
    <source>
        <dbReference type="Proteomes" id="UP000183410"/>
    </source>
</evidence>
<evidence type="ECO:0000313" key="2">
    <source>
        <dbReference type="EMBL" id="SFE26351.1"/>
    </source>
</evidence>
<protein>
    <submittedName>
        <fullName evidence="2">Predicted thiol-disulfide oxidoreductase YuxK, DCC family</fullName>
    </submittedName>
</protein>
<dbReference type="Pfam" id="PF04134">
    <property type="entry name" value="DCC1-like"/>
    <property type="match status" value="1"/>
</dbReference>
<dbReference type="InterPro" id="IPR052927">
    <property type="entry name" value="DCC_oxidoreductase"/>
</dbReference>
<dbReference type="PANTHER" id="PTHR33639">
    <property type="entry name" value="THIOL-DISULFIDE OXIDOREDUCTASE DCC"/>
    <property type="match status" value="1"/>
</dbReference>
<accession>A0A1I1Z3M5</accession>
<dbReference type="Proteomes" id="UP000183410">
    <property type="component" value="Unassembled WGS sequence"/>
</dbReference>
<keyword evidence="3" id="KW-1185">Reference proteome</keyword>
<dbReference type="GO" id="GO:0015035">
    <property type="term" value="F:protein-disulfide reductase activity"/>
    <property type="evidence" value="ECO:0007669"/>
    <property type="project" value="InterPro"/>
</dbReference>
<dbReference type="OrthoDB" id="9785438at2"/>
<dbReference type="AlphaFoldDB" id="A0A1I1Z3M5"/>
<feature type="transmembrane region" description="Helical" evidence="1">
    <location>
        <begin position="91"/>
        <end position="110"/>
    </location>
</feature>
<evidence type="ECO:0000256" key="1">
    <source>
        <dbReference type="SAM" id="Phobius"/>
    </source>
</evidence>
<gene>
    <name evidence="2" type="ORF">SAMN04487969_101971</name>
</gene>
<dbReference type="RefSeq" id="WP_046231046.1">
    <property type="nucleotide sequence ID" value="NZ_FONN01000001.1"/>
</dbReference>
<keyword evidence="1" id="KW-0812">Transmembrane</keyword>
<organism evidence="2 3">
    <name type="scientific">Paenibacillus algorifonticola</name>
    <dbReference type="NCBI Taxonomy" id="684063"/>
    <lineage>
        <taxon>Bacteria</taxon>
        <taxon>Bacillati</taxon>
        <taxon>Bacillota</taxon>
        <taxon>Bacilli</taxon>
        <taxon>Bacillales</taxon>
        <taxon>Paenibacillaceae</taxon>
        <taxon>Paenibacillus</taxon>
    </lineage>
</organism>
<dbReference type="EMBL" id="FONN01000001">
    <property type="protein sequence ID" value="SFE26351.1"/>
    <property type="molecule type" value="Genomic_DNA"/>
</dbReference>
<dbReference type="InterPro" id="IPR007263">
    <property type="entry name" value="DCC1-like"/>
</dbReference>
<name>A0A1I1Z3M5_9BACL</name>
<dbReference type="PANTHER" id="PTHR33639:SF2">
    <property type="entry name" value="DUF393 DOMAIN-CONTAINING PROTEIN"/>
    <property type="match status" value="1"/>
</dbReference>